<dbReference type="AlphaFoldDB" id="A0A6P4G2W9"/>
<sequence>MDRTSSPASTYCSQFSPIRRSQRLIDKENRDLLKIPPKSRSPQLFGETQDECSQLICQQEKPLSKTQHLKPADKVVHLKTLEKVVHLKTSDKVEPIKPANKVVHLKPSKKIIHLKTQDEGKKPATKKLKARKLVSPKNTQRKRTLQTKAKPGPKPKQPAKEKRTKLQSTFSDDHLGTTPSPSKLPPQYPAHFVHQLPPVNDTNVVPLRPFSAPAEQLCELRSSPEERDLLLSPLVFGSESSTNLSLSDSIAEIFGTKDISRILAIRQPRQYILIEEHLPAMAIMLNVDLERLQNVLDITQGLSHEQILNFSIKQEREETEDQTN</sequence>
<dbReference type="OrthoDB" id="7858940at2759"/>
<accession>A0A6P4G2W9</accession>
<reference evidence="2" key="1">
    <citation type="submission" date="2025-08" db="UniProtKB">
        <authorList>
            <consortium name="RefSeq"/>
        </authorList>
    </citation>
    <scope>IDENTIFICATION</scope>
</reference>
<protein>
    <submittedName>
        <fullName evidence="2">Meiotic recombination protein P22</fullName>
    </submittedName>
</protein>
<gene>
    <name evidence="2" type="primary">LOC108053675</name>
</gene>
<dbReference type="OMA" id="QCTPKKR"/>
<dbReference type="RefSeq" id="XP_016991876.1">
    <property type="nucleotide sequence ID" value="XM_017136387.1"/>
</dbReference>
<organism evidence="2">
    <name type="scientific">Drosophila rhopaloa</name>
    <name type="common">Fruit fly</name>
    <dbReference type="NCBI Taxonomy" id="1041015"/>
    <lineage>
        <taxon>Eukaryota</taxon>
        <taxon>Metazoa</taxon>
        <taxon>Ecdysozoa</taxon>
        <taxon>Arthropoda</taxon>
        <taxon>Hexapoda</taxon>
        <taxon>Insecta</taxon>
        <taxon>Pterygota</taxon>
        <taxon>Neoptera</taxon>
        <taxon>Endopterygota</taxon>
        <taxon>Diptera</taxon>
        <taxon>Brachycera</taxon>
        <taxon>Muscomorpha</taxon>
        <taxon>Ephydroidea</taxon>
        <taxon>Drosophilidae</taxon>
        <taxon>Drosophila</taxon>
        <taxon>Sophophora</taxon>
    </lineage>
</organism>
<feature type="region of interest" description="Disordered" evidence="1">
    <location>
        <begin position="112"/>
        <end position="187"/>
    </location>
</feature>
<dbReference type="RefSeq" id="XP_016991876.2">
    <property type="nucleotide sequence ID" value="XM_017136387.2"/>
</dbReference>
<dbReference type="GeneID" id="108053675"/>
<evidence type="ECO:0000256" key="1">
    <source>
        <dbReference type="SAM" id="MobiDB-lite"/>
    </source>
</evidence>
<evidence type="ECO:0000313" key="2">
    <source>
        <dbReference type="RefSeq" id="XP_016991876.1"/>
    </source>
</evidence>
<feature type="compositionally biased region" description="Basic residues" evidence="1">
    <location>
        <begin position="123"/>
        <end position="145"/>
    </location>
</feature>
<name>A0A6P4G2W9_DRORH</name>
<proteinExistence type="predicted"/>